<dbReference type="EMBL" id="MKZS01000001">
    <property type="protein sequence ID" value="OLT60754.1"/>
    <property type="molecule type" value="Genomic_DNA"/>
</dbReference>
<dbReference type="AlphaFoldDB" id="A0A1U7N4B3"/>
<keyword evidence="2" id="KW-1185">Reference proteome</keyword>
<accession>A0A1U7N4B3</accession>
<evidence type="ECO:0000313" key="2">
    <source>
        <dbReference type="Proteomes" id="UP000186657"/>
    </source>
</evidence>
<organism evidence="1 2">
    <name type="scientific">Moorena bouillonii PNG</name>
    <dbReference type="NCBI Taxonomy" id="568701"/>
    <lineage>
        <taxon>Bacteria</taxon>
        <taxon>Bacillati</taxon>
        <taxon>Cyanobacteriota</taxon>
        <taxon>Cyanophyceae</taxon>
        <taxon>Coleofasciculales</taxon>
        <taxon>Coleofasciculaceae</taxon>
        <taxon>Moorena</taxon>
    </lineage>
</organism>
<proteinExistence type="predicted"/>
<gene>
    <name evidence="1" type="ORF">BJP37_18790</name>
</gene>
<protein>
    <submittedName>
        <fullName evidence="1">Uncharacterized protein</fullName>
    </submittedName>
</protein>
<dbReference type="RefSeq" id="WP_075901284.1">
    <property type="nucleotide sequence ID" value="NZ_MKZS01000001.1"/>
</dbReference>
<reference evidence="1 2" key="1">
    <citation type="submission" date="2016-10" db="EMBL/GenBank/DDBJ databases">
        <title>Comparative genomics uncovers the prolific and rare metabolic potential of the cyanobacterial genus Moorea.</title>
        <authorList>
            <person name="Leao T."/>
            <person name="Castelao G."/>
            <person name="Korobeynikov A."/>
            <person name="Monroe E.A."/>
            <person name="Podell S."/>
            <person name="Glukhov E."/>
            <person name="Allen E."/>
            <person name="Gerwick W.H."/>
            <person name="Gerwick L."/>
        </authorList>
    </citation>
    <scope>NUCLEOTIDE SEQUENCE [LARGE SCALE GENOMIC DNA]</scope>
    <source>
        <strain evidence="1 2">PNG5-198</strain>
    </source>
</reference>
<name>A0A1U7N4B3_9CYAN</name>
<comment type="caution">
    <text evidence="1">The sequence shown here is derived from an EMBL/GenBank/DDBJ whole genome shotgun (WGS) entry which is preliminary data.</text>
</comment>
<dbReference type="Proteomes" id="UP000186657">
    <property type="component" value="Unassembled WGS sequence"/>
</dbReference>
<evidence type="ECO:0000313" key="1">
    <source>
        <dbReference type="EMBL" id="OLT60754.1"/>
    </source>
</evidence>
<sequence length="77" mass="8118">MKNLFSAHHQGLKKRQHLSSLLTIGVTTAGLSLGLPAQAIDLTLDNSANLWVDQALRAVENNPPLGPTGASRAYGIS</sequence>